<evidence type="ECO:0000259" key="2">
    <source>
        <dbReference type="PROSITE" id="PS50943"/>
    </source>
</evidence>
<dbReference type="RefSeq" id="WP_381209803.1">
    <property type="nucleotide sequence ID" value="NZ_JBHSPC010000032.1"/>
</dbReference>
<dbReference type="SMART" id="SM00530">
    <property type="entry name" value="HTH_XRE"/>
    <property type="match status" value="1"/>
</dbReference>
<organism evidence="3 4">
    <name type="scientific">Streptomyces incanus</name>
    <dbReference type="NCBI Taxonomy" id="887453"/>
    <lineage>
        <taxon>Bacteria</taxon>
        <taxon>Bacillati</taxon>
        <taxon>Actinomycetota</taxon>
        <taxon>Actinomycetes</taxon>
        <taxon>Kitasatosporales</taxon>
        <taxon>Streptomycetaceae</taxon>
        <taxon>Streptomyces</taxon>
    </lineage>
</organism>
<sequence length="77" mass="8289">MLRAARERAGLGQREAARRTGLTHGYLWLLENGQRTPSMAVAELLADALALTLEECKQLYAAAVDDAGRSHPARASA</sequence>
<feature type="domain" description="HTH cro/C1-type" evidence="2">
    <location>
        <begin position="2"/>
        <end position="56"/>
    </location>
</feature>
<name>A0ABW0XJR6_9ACTN</name>
<dbReference type="SUPFAM" id="SSF47413">
    <property type="entry name" value="lambda repressor-like DNA-binding domains"/>
    <property type="match status" value="1"/>
</dbReference>
<comment type="caution">
    <text evidence="3">The sequence shown here is derived from an EMBL/GenBank/DDBJ whole genome shotgun (WGS) entry which is preliminary data.</text>
</comment>
<proteinExistence type="predicted"/>
<evidence type="ECO:0000313" key="4">
    <source>
        <dbReference type="Proteomes" id="UP001596183"/>
    </source>
</evidence>
<dbReference type="PANTHER" id="PTHR46797">
    <property type="entry name" value="HTH-TYPE TRANSCRIPTIONAL REGULATOR"/>
    <property type="match status" value="1"/>
</dbReference>
<protein>
    <submittedName>
        <fullName evidence="3">Helix-turn-helix domain-containing protein</fullName>
    </submittedName>
</protein>
<evidence type="ECO:0000256" key="1">
    <source>
        <dbReference type="ARBA" id="ARBA00023125"/>
    </source>
</evidence>
<evidence type="ECO:0000313" key="3">
    <source>
        <dbReference type="EMBL" id="MFC5670830.1"/>
    </source>
</evidence>
<reference evidence="4" key="1">
    <citation type="journal article" date="2019" name="Int. J. Syst. Evol. Microbiol.">
        <title>The Global Catalogue of Microorganisms (GCM) 10K type strain sequencing project: providing services to taxonomists for standard genome sequencing and annotation.</title>
        <authorList>
            <consortium name="The Broad Institute Genomics Platform"/>
            <consortium name="The Broad Institute Genome Sequencing Center for Infectious Disease"/>
            <person name="Wu L."/>
            <person name="Ma J."/>
        </authorList>
    </citation>
    <scope>NUCLEOTIDE SEQUENCE [LARGE SCALE GENOMIC DNA]</scope>
    <source>
        <strain evidence="4">JCM 13852</strain>
    </source>
</reference>
<gene>
    <name evidence="3" type="ORF">ACFP2V_12115</name>
</gene>
<dbReference type="Gene3D" id="1.10.260.40">
    <property type="entry name" value="lambda repressor-like DNA-binding domains"/>
    <property type="match status" value="1"/>
</dbReference>
<dbReference type="CDD" id="cd00093">
    <property type="entry name" value="HTH_XRE"/>
    <property type="match status" value="1"/>
</dbReference>
<dbReference type="InterPro" id="IPR010982">
    <property type="entry name" value="Lambda_DNA-bd_dom_sf"/>
</dbReference>
<keyword evidence="1" id="KW-0238">DNA-binding</keyword>
<dbReference type="Pfam" id="PF13560">
    <property type="entry name" value="HTH_31"/>
    <property type="match status" value="1"/>
</dbReference>
<dbReference type="Proteomes" id="UP001596183">
    <property type="component" value="Unassembled WGS sequence"/>
</dbReference>
<dbReference type="EMBL" id="JBHSPC010000032">
    <property type="protein sequence ID" value="MFC5670830.1"/>
    <property type="molecule type" value="Genomic_DNA"/>
</dbReference>
<dbReference type="PANTHER" id="PTHR46797:SF1">
    <property type="entry name" value="METHYLPHOSPHONATE SYNTHASE"/>
    <property type="match status" value="1"/>
</dbReference>
<dbReference type="InterPro" id="IPR001387">
    <property type="entry name" value="Cro/C1-type_HTH"/>
</dbReference>
<accession>A0ABW0XJR6</accession>
<dbReference type="InterPro" id="IPR050807">
    <property type="entry name" value="TransReg_Diox_bact_type"/>
</dbReference>
<keyword evidence="4" id="KW-1185">Reference proteome</keyword>
<dbReference type="PROSITE" id="PS50943">
    <property type="entry name" value="HTH_CROC1"/>
    <property type="match status" value="1"/>
</dbReference>